<evidence type="ECO:0000259" key="1">
    <source>
        <dbReference type="Pfam" id="PF02129"/>
    </source>
</evidence>
<comment type="caution">
    <text evidence="2">The sequence shown here is derived from an EMBL/GenBank/DDBJ whole genome shotgun (WGS) entry which is preliminary data.</text>
</comment>
<dbReference type="GO" id="GO:0016787">
    <property type="term" value="F:hydrolase activity"/>
    <property type="evidence" value="ECO:0007669"/>
    <property type="project" value="UniProtKB-KW"/>
</dbReference>
<dbReference type="PANTHER" id="PTHR42103:SF2">
    <property type="entry name" value="AB HYDROLASE-1 DOMAIN-CONTAINING PROTEIN"/>
    <property type="match status" value="1"/>
</dbReference>
<sequence>MTALDFSLVPLRTGVSLEFKLSPPPISSDEHKLAVCLHPWSWLGGQMNDPVLCSLMEPLLHARGYHVLRYNSRGVGRSTGWASFTGVSEAADLEALIAWATRTVGDVRSVVVLGYSYGSLIASLQPVLADIKTSHILISYPLGVRGWLTLFKSRYEEKLKDLLDDPAANVLVVFGDCDEFTSAARYRTWRSSLEGTNAGKFQWAEIQGGTHFWRGADGRELVEMVSQALP</sequence>
<keyword evidence="2" id="KW-0378">Hydrolase</keyword>
<evidence type="ECO:0000313" key="3">
    <source>
        <dbReference type="Proteomes" id="UP001221757"/>
    </source>
</evidence>
<feature type="domain" description="Xaa-Pro dipeptidyl-peptidase-like" evidence="1">
    <location>
        <begin position="19"/>
        <end position="122"/>
    </location>
</feature>
<gene>
    <name evidence="2" type="ORF">B0H17DRAFT_1095811</name>
</gene>
<dbReference type="EMBL" id="JARKIE010000265">
    <property type="protein sequence ID" value="KAJ7659960.1"/>
    <property type="molecule type" value="Genomic_DNA"/>
</dbReference>
<name>A0AAD7CRK8_MYCRO</name>
<dbReference type="AlphaFoldDB" id="A0AAD7CRK8"/>
<dbReference type="SUPFAM" id="SSF53474">
    <property type="entry name" value="alpha/beta-Hydrolases"/>
    <property type="match status" value="1"/>
</dbReference>
<dbReference type="PANTHER" id="PTHR42103">
    <property type="entry name" value="ALPHA/BETA-HYDROLASES SUPERFAMILY PROTEIN"/>
    <property type="match status" value="1"/>
</dbReference>
<proteinExistence type="predicted"/>
<protein>
    <submittedName>
        <fullName evidence="2">Alpha/Beta hydrolase protein</fullName>
    </submittedName>
</protein>
<dbReference type="Pfam" id="PF02129">
    <property type="entry name" value="Peptidase_S15"/>
    <property type="match status" value="1"/>
</dbReference>
<dbReference type="Proteomes" id="UP001221757">
    <property type="component" value="Unassembled WGS sequence"/>
</dbReference>
<evidence type="ECO:0000313" key="2">
    <source>
        <dbReference type="EMBL" id="KAJ7659960.1"/>
    </source>
</evidence>
<reference evidence="2" key="1">
    <citation type="submission" date="2023-03" db="EMBL/GenBank/DDBJ databases">
        <title>Massive genome expansion in bonnet fungi (Mycena s.s.) driven by repeated elements and novel gene families across ecological guilds.</title>
        <authorList>
            <consortium name="Lawrence Berkeley National Laboratory"/>
            <person name="Harder C.B."/>
            <person name="Miyauchi S."/>
            <person name="Viragh M."/>
            <person name="Kuo A."/>
            <person name="Thoen E."/>
            <person name="Andreopoulos B."/>
            <person name="Lu D."/>
            <person name="Skrede I."/>
            <person name="Drula E."/>
            <person name="Henrissat B."/>
            <person name="Morin E."/>
            <person name="Kohler A."/>
            <person name="Barry K."/>
            <person name="LaButti K."/>
            <person name="Morin E."/>
            <person name="Salamov A."/>
            <person name="Lipzen A."/>
            <person name="Mereny Z."/>
            <person name="Hegedus B."/>
            <person name="Baldrian P."/>
            <person name="Stursova M."/>
            <person name="Weitz H."/>
            <person name="Taylor A."/>
            <person name="Grigoriev I.V."/>
            <person name="Nagy L.G."/>
            <person name="Martin F."/>
            <person name="Kauserud H."/>
        </authorList>
    </citation>
    <scope>NUCLEOTIDE SEQUENCE</scope>
    <source>
        <strain evidence="2">CBHHK067</strain>
    </source>
</reference>
<dbReference type="Gene3D" id="3.40.50.1820">
    <property type="entry name" value="alpha/beta hydrolase"/>
    <property type="match status" value="1"/>
</dbReference>
<organism evidence="2 3">
    <name type="scientific">Mycena rosella</name>
    <name type="common">Pink bonnet</name>
    <name type="synonym">Agaricus rosellus</name>
    <dbReference type="NCBI Taxonomy" id="1033263"/>
    <lineage>
        <taxon>Eukaryota</taxon>
        <taxon>Fungi</taxon>
        <taxon>Dikarya</taxon>
        <taxon>Basidiomycota</taxon>
        <taxon>Agaricomycotina</taxon>
        <taxon>Agaricomycetes</taxon>
        <taxon>Agaricomycetidae</taxon>
        <taxon>Agaricales</taxon>
        <taxon>Marasmiineae</taxon>
        <taxon>Mycenaceae</taxon>
        <taxon>Mycena</taxon>
    </lineage>
</organism>
<accession>A0AAD7CRK8</accession>
<dbReference type="InterPro" id="IPR029058">
    <property type="entry name" value="AB_hydrolase_fold"/>
</dbReference>
<keyword evidence="3" id="KW-1185">Reference proteome</keyword>
<dbReference type="InterPro" id="IPR000383">
    <property type="entry name" value="Xaa-Pro-like_dom"/>
</dbReference>